<evidence type="ECO:0000313" key="2">
    <source>
        <dbReference type="EMBL" id="TFK43591.1"/>
    </source>
</evidence>
<gene>
    <name evidence="2" type="ORF">BDQ12DRAFT_709331</name>
</gene>
<dbReference type="EMBL" id="ML213591">
    <property type="protein sequence ID" value="TFK43591.1"/>
    <property type="molecule type" value="Genomic_DNA"/>
</dbReference>
<proteinExistence type="predicted"/>
<sequence length="170" mass="18788">MSKTITPFTAQLVTFETTLPYSEVVARLEAEVNKQGSAQIISQLRGSKSRAEIDHVVKTITGAKDFLYFMEISHDKWLDVYEGVEHPKTTNYLIGNPLVAQTILKHDLHAALNIPPRLLITEKSDHSGTSVMYHLPSSVMVLTDNSGLRAAVEALDVKLDSLISRITATN</sequence>
<evidence type="ECO:0000259" key="1">
    <source>
        <dbReference type="Pfam" id="PF03625"/>
    </source>
</evidence>
<dbReference type="SUPFAM" id="SSF103247">
    <property type="entry name" value="TT1751-like"/>
    <property type="match status" value="1"/>
</dbReference>
<dbReference type="Gene3D" id="3.30.310.70">
    <property type="entry name" value="TT1751-like domain"/>
    <property type="match status" value="1"/>
</dbReference>
<feature type="domain" description="DUF302" evidence="1">
    <location>
        <begin position="72"/>
        <end position="136"/>
    </location>
</feature>
<protein>
    <recommendedName>
        <fullName evidence="1">DUF302 domain-containing protein</fullName>
    </recommendedName>
</protein>
<dbReference type="InterPro" id="IPR005180">
    <property type="entry name" value="DUF302"/>
</dbReference>
<dbReference type="OrthoDB" id="5190258at2759"/>
<evidence type="ECO:0000313" key="3">
    <source>
        <dbReference type="Proteomes" id="UP000308652"/>
    </source>
</evidence>
<organism evidence="2 3">
    <name type="scientific">Crucibulum laeve</name>
    <dbReference type="NCBI Taxonomy" id="68775"/>
    <lineage>
        <taxon>Eukaryota</taxon>
        <taxon>Fungi</taxon>
        <taxon>Dikarya</taxon>
        <taxon>Basidiomycota</taxon>
        <taxon>Agaricomycotina</taxon>
        <taxon>Agaricomycetes</taxon>
        <taxon>Agaricomycetidae</taxon>
        <taxon>Agaricales</taxon>
        <taxon>Agaricineae</taxon>
        <taxon>Nidulariaceae</taxon>
        <taxon>Crucibulum</taxon>
    </lineage>
</organism>
<dbReference type="Pfam" id="PF03625">
    <property type="entry name" value="DUF302"/>
    <property type="match status" value="1"/>
</dbReference>
<dbReference type="CDD" id="cd14797">
    <property type="entry name" value="DUF302"/>
    <property type="match status" value="1"/>
</dbReference>
<dbReference type="InterPro" id="IPR035923">
    <property type="entry name" value="TT1751-like_sf"/>
</dbReference>
<keyword evidence="3" id="KW-1185">Reference proteome</keyword>
<dbReference type="AlphaFoldDB" id="A0A5C3MQS4"/>
<dbReference type="Proteomes" id="UP000308652">
    <property type="component" value="Unassembled WGS sequence"/>
</dbReference>
<accession>A0A5C3MQS4</accession>
<name>A0A5C3MQS4_9AGAR</name>
<reference evidence="2 3" key="1">
    <citation type="journal article" date="2019" name="Nat. Ecol. Evol.">
        <title>Megaphylogeny resolves global patterns of mushroom evolution.</title>
        <authorList>
            <person name="Varga T."/>
            <person name="Krizsan K."/>
            <person name="Foldi C."/>
            <person name="Dima B."/>
            <person name="Sanchez-Garcia M."/>
            <person name="Sanchez-Ramirez S."/>
            <person name="Szollosi G.J."/>
            <person name="Szarkandi J.G."/>
            <person name="Papp V."/>
            <person name="Albert L."/>
            <person name="Andreopoulos W."/>
            <person name="Angelini C."/>
            <person name="Antonin V."/>
            <person name="Barry K.W."/>
            <person name="Bougher N.L."/>
            <person name="Buchanan P."/>
            <person name="Buyck B."/>
            <person name="Bense V."/>
            <person name="Catcheside P."/>
            <person name="Chovatia M."/>
            <person name="Cooper J."/>
            <person name="Damon W."/>
            <person name="Desjardin D."/>
            <person name="Finy P."/>
            <person name="Geml J."/>
            <person name="Haridas S."/>
            <person name="Hughes K."/>
            <person name="Justo A."/>
            <person name="Karasinski D."/>
            <person name="Kautmanova I."/>
            <person name="Kiss B."/>
            <person name="Kocsube S."/>
            <person name="Kotiranta H."/>
            <person name="LaButti K.M."/>
            <person name="Lechner B.E."/>
            <person name="Liimatainen K."/>
            <person name="Lipzen A."/>
            <person name="Lukacs Z."/>
            <person name="Mihaltcheva S."/>
            <person name="Morgado L.N."/>
            <person name="Niskanen T."/>
            <person name="Noordeloos M.E."/>
            <person name="Ohm R.A."/>
            <person name="Ortiz-Santana B."/>
            <person name="Ovrebo C."/>
            <person name="Racz N."/>
            <person name="Riley R."/>
            <person name="Savchenko A."/>
            <person name="Shiryaev A."/>
            <person name="Soop K."/>
            <person name="Spirin V."/>
            <person name="Szebenyi C."/>
            <person name="Tomsovsky M."/>
            <person name="Tulloss R.E."/>
            <person name="Uehling J."/>
            <person name="Grigoriev I.V."/>
            <person name="Vagvolgyi C."/>
            <person name="Papp T."/>
            <person name="Martin F.M."/>
            <person name="Miettinen O."/>
            <person name="Hibbett D.S."/>
            <person name="Nagy L.G."/>
        </authorList>
    </citation>
    <scope>NUCLEOTIDE SEQUENCE [LARGE SCALE GENOMIC DNA]</scope>
    <source>
        <strain evidence="2 3">CBS 166.37</strain>
    </source>
</reference>